<organism evidence="4 5">
    <name type="scientific">Chitinophaga arvensicola</name>
    <dbReference type="NCBI Taxonomy" id="29529"/>
    <lineage>
        <taxon>Bacteria</taxon>
        <taxon>Pseudomonadati</taxon>
        <taxon>Bacteroidota</taxon>
        <taxon>Chitinophagia</taxon>
        <taxon>Chitinophagales</taxon>
        <taxon>Chitinophagaceae</taxon>
        <taxon>Chitinophaga</taxon>
    </lineage>
</organism>
<sequence length="685" mass="77684">MKRRKSFGLLLLSSFFAGLMPADAHPHPPGNQADTNTFVAPVYRALPLGAVKPQGWLLHQLQIMRDGTTGHLDEVYDRVKNDNGWLGGKGDGGEETPYWLDGAVPLAYLLDDKILKDKVLRYINWTLDHQRPSGYFGPVSKTEREKNTPVGLNNVADGEDWWPKMVMLKVLQQYYTATNDSRVLPFMTRYFHYQLQALKTCPLGKWTEWATSRGADNVMVAQWLYSITKDKQLLELPALIQSQAFTWSDWLGNRSWVIDAAAQQNDQHWMRRHGVNVAMGLKDPVINYQFTGNKKYLEDLHTGFADLMHLHGLPMGIFSADEDLHGNAPTQGTELCAVVEAMFSLEEIIAITGDPRYMEALERMTFNALPTQTTDDYNNKQYFQIANQVNIKRGVFNFSLPFEREMNNVLGMRAGYTCCLANMHQGWTKFTSHLWYGAAGNGLAALTYSPNEVTAKVGATNTPVTIKEATGYPFEDQVRFQFSMQQAVAFPLQLRIPEWCEEATVLINGEKLRTAKGGQIITVQRNWKNKDQLVLQLPMQLRTSNWGRNSRAVERGPLVYALKLEEQWEKGHDEVEGDYFSVYPKDAWNYGLPEKVIRDPAKYLQVSVVKPVTDTFVWNLAHAPIRITTTGKQIPEWKLVDDVAPQPVTDRNGIYKGKVNDQETPITLVPYGCTKVRIVAFPVVK</sequence>
<dbReference type="GO" id="GO:0005975">
    <property type="term" value="P:carbohydrate metabolic process"/>
    <property type="evidence" value="ECO:0007669"/>
    <property type="project" value="InterPro"/>
</dbReference>
<evidence type="ECO:0000313" key="5">
    <source>
        <dbReference type="Proteomes" id="UP000199310"/>
    </source>
</evidence>
<feature type="signal peptide" evidence="1">
    <location>
        <begin position="1"/>
        <end position="24"/>
    </location>
</feature>
<feature type="chain" id="PRO_5011520570" evidence="1">
    <location>
        <begin position="25"/>
        <end position="685"/>
    </location>
</feature>
<dbReference type="InterPro" id="IPR049046">
    <property type="entry name" value="Beta-AFase-like_GH127_middle"/>
</dbReference>
<dbReference type="Pfam" id="PF20736">
    <property type="entry name" value="Glyco_hydro127M"/>
    <property type="match status" value="1"/>
</dbReference>
<proteinExistence type="predicted"/>
<protein>
    <submittedName>
        <fullName evidence="4">DUF1680 family protein</fullName>
    </submittedName>
</protein>
<feature type="domain" description="Non-reducing end beta-L-arabinofuranosidase-like GH127 middle" evidence="3">
    <location>
        <begin position="447"/>
        <end position="539"/>
    </location>
</feature>
<keyword evidence="5" id="KW-1185">Reference proteome</keyword>
<gene>
    <name evidence="4" type="ORF">SAMN04488122_5878</name>
</gene>
<dbReference type="Pfam" id="PF07944">
    <property type="entry name" value="Beta-AFase-like_GH127_cat"/>
    <property type="match status" value="1"/>
</dbReference>
<dbReference type="AlphaFoldDB" id="A0A1I0SDK6"/>
<name>A0A1I0SDK6_9BACT</name>
<reference evidence="5" key="1">
    <citation type="submission" date="2016-10" db="EMBL/GenBank/DDBJ databases">
        <authorList>
            <person name="Varghese N."/>
            <person name="Submissions S."/>
        </authorList>
    </citation>
    <scope>NUCLEOTIDE SEQUENCE [LARGE SCALE GENOMIC DNA]</scope>
    <source>
        <strain evidence="5">DSM 3695</strain>
    </source>
</reference>
<evidence type="ECO:0000313" key="4">
    <source>
        <dbReference type="EMBL" id="SEW54046.1"/>
    </source>
</evidence>
<keyword evidence="1" id="KW-0732">Signal</keyword>
<evidence type="ECO:0000256" key="1">
    <source>
        <dbReference type="SAM" id="SignalP"/>
    </source>
</evidence>
<dbReference type="STRING" id="29529.SAMN04488122_5878"/>
<dbReference type="RefSeq" id="WP_245752709.1">
    <property type="nucleotide sequence ID" value="NZ_FOJG01000002.1"/>
</dbReference>
<dbReference type="Proteomes" id="UP000199310">
    <property type="component" value="Unassembled WGS sequence"/>
</dbReference>
<dbReference type="InterPro" id="IPR012878">
    <property type="entry name" value="Beta-AFase-like_GH127_cat"/>
</dbReference>
<dbReference type="PANTHER" id="PTHR31151">
    <property type="entry name" value="PROLINE-TRNA LIGASE (DUF1680)"/>
    <property type="match status" value="1"/>
</dbReference>
<accession>A0A1I0SDK6</accession>
<evidence type="ECO:0000259" key="3">
    <source>
        <dbReference type="Pfam" id="PF20736"/>
    </source>
</evidence>
<feature type="domain" description="Non-reducing end beta-L-arabinofuranosidase-like GH127 catalytic" evidence="2">
    <location>
        <begin position="93"/>
        <end position="431"/>
    </location>
</feature>
<dbReference type="InterPro" id="IPR008928">
    <property type="entry name" value="6-hairpin_glycosidase_sf"/>
</dbReference>
<dbReference type="EMBL" id="FOJG01000002">
    <property type="protein sequence ID" value="SEW54046.1"/>
    <property type="molecule type" value="Genomic_DNA"/>
</dbReference>
<dbReference type="PANTHER" id="PTHR31151:SF0">
    <property type="entry name" value="PROLINE-TRNA LIGASE (DUF1680)"/>
    <property type="match status" value="1"/>
</dbReference>
<dbReference type="SUPFAM" id="SSF48208">
    <property type="entry name" value="Six-hairpin glycosidases"/>
    <property type="match status" value="1"/>
</dbReference>
<evidence type="ECO:0000259" key="2">
    <source>
        <dbReference type="Pfam" id="PF07944"/>
    </source>
</evidence>